<sequence length="158" mass="18281">MTKEYMDTILTGFEVLEVLSRGWFRKEGTTLAYTIQDGKLLLWDMLSKKQYQANETTMEAFAKGTFVYQDYKESEEYRLIKSHSAERVMIKTDLQGALTAGQKLISIEHADVGLIDLYKVDDLTTRPATVDDVLYEMHELDLEDIQTIFTEATFWKEA</sequence>
<name>G9B1I4_9CAUD</name>
<accession>G9B1I4</accession>
<keyword evidence="2" id="KW-1185">Reference proteome</keyword>
<evidence type="ECO:0000313" key="2">
    <source>
        <dbReference type="Proteomes" id="UP000005445"/>
    </source>
</evidence>
<dbReference type="OrthoDB" id="11482at10239"/>
<protein>
    <submittedName>
        <fullName evidence="1">Gp83</fullName>
    </submittedName>
</protein>
<reference evidence="1 2" key="1">
    <citation type="submission" date="2013-01" db="EMBL/GenBank/DDBJ databases">
        <title>Large myovirus of Bacillus.</title>
        <authorList>
            <person name="Klumpp J."/>
            <person name="Beyer W."/>
            <person name="Loessner M.J."/>
        </authorList>
    </citation>
    <scope>NUCLEOTIDE SEQUENCE [LARGE SCALE GENOMIC DNA]</scope>
</reference>
<dbReference type="EMBL" id="HM144387">
    <property type="protein sequence ID" value="ADH03229.1"/>
    <property type="molecule type" value="Genomic_DNA"/>
</dbReference>
<dbReference type="GeneID" id="11536739"/>
<organism evidence="1 2">
    <name type="scientific">Bacillus phage W.Ph</name>
    <dbReference type="NCBI Taxonomy" id="764595"/>
    <lineage>
        <taxon>Viruses</taxon>
        <taxon>Duplodnaviria</taxon>
        <taxon>Heunggongvirae</taxon>
        <taxon>Uroviricota</taxon>
        <taxon>Caudoviricetes</taxon>
        <taxon>Herelleviridae</taxon>
        <taxon>Bastillevirinae</taxon>
        <taxon>Wphvirus</taxon>
        <taxon>Wphvirus WPh</taxon>
    </lineage>
</organism>
<dbReference type="KEGG" id="vg:11536739"/>
<dbReference type="Proteomes" id="UP000005445">
    <property type="component" value="Segment"/>
</dbReference>
<proteinExistence type="predicted"/>
<evidence type="ECO:0000313" key="1">
    <source>
        <dbReference type="EMBL" id="ADH03229.1"/>
    </source>
</evidence>
<dbReference type="RefSeq" id="YP_004957098.1">
    <property type="nucleotide sequence ID" value="NC_016563.1"/>
</dbReference>